<keyword evidence="3" id="KW-1185">Reference proteome</keyword>
<accession>F5YTR2</accession>
<evidence type="ECO:0000313" key="2">
    <source>
        <dbReference type="EMBL" id="AEF38093.1"/>
    </source>
</evidence>
<evidence type="ECO:0000313" key="3">
    <source>
        <dbReference type="Proteomes" id="UP000009224"/>
    </source>
</evidence>
<gene>
    <name evidence="2" type="ordered locus">JDM601_4093</name>
</gene>
<proteinExistence type="predicted"/>
<dbReference type="AlphaFoldDB" id="F5YTR2"/>
<dbReference type="KEGG" id="mjd:JDM601_4093"/>
<feature type="region of interest" description="Disordered" evidence="1">
    <location>
        <begin position="1"/>
        <end position="31"/>
    </location>
</feature>
<protein>
    <submittedName>
        <fullName evidence="2">Uncharacterized protein</fullName>
    </submittedName>
</protein>
<name>F5YTR2_MYCSD</name>
<dbReference type="Proteomes" id="UP000009224">
    <property type="component" value="Chromosome"/>
</dbReference>
<dbReference type="EMBL" id="CP002329">
    <property type="protein sequence ID" value="AEF38093.1"/>
    <property type="molecule type" value="Genomic_DNA"/>
</dbReference>
<feature type="compositionally biased region" description="Low complexity" evidence="1">
    <location>
        <begin position="19"/>
        <end position="31"/>
    </location>
</feature>
<reference evidence="2 3" key="1">
    <citation type="journal article" date="2011" name="J. Bacteriol.">
        <title>Complete genome sequence of a novel clinical isolate, the nontuberculous Mycobacterium strain JDM601.</title>
        <authorList>
            <person name="Zhang Z.Y."/>
            <person name="Sun Z.Q."/>
            <person name="Wang Z.L."/>
            <person name="Wen Z.L."/>
            <person name="Sun Q.W."/>
            <person name="Zhu Z.Q."/>
            <person name="Song Y.Z."/>
            <person name="Zhao J.W."/>
            <person name="Wang H.H."/>
            <person name="Zhang S.L."/>
            <person name="Guo X.K."/>
        </authorList>
    </citation>
    <scope>NUCLEOTIDE SEQUENCE [LARGE SCALE GENOMIC DNA]</scope>
    <source>
        <strain evidence="2 3">JDM601</strain>
    </source>
</reference>
<organism evidence="2 3">
    <name type="scientific">Mycolicibacter sinensis (strain JDM601)</name>
    <name type="common">Mycobacterium sinense</name>
    <dbReference type="NCBI Taxonomy" id="875328"/>
    <lineage>
        <taxon>Bacteria</taxon>
        <taxon>Bacillati</taxon>
        <taxon>Actinomycetota</taxon>
        <taxon>Actinomycetes</taxon>
        <taxon>Mycobacteriales</taxon>
        <taxon>Mycobacteriaceae</taxon>
        <taxon>Mycolicibacter</taxon>
    </lineage>
</organism>
<feature type="compositionally biased region" description="Basic and acidic residues" evidence="1">
    <location>
        <begin position="8"/>
        <end position="18"/>
    </location>
</feature>
<evidence type="ECO:0000256" key="1">
    <source>
        <dbReference type="SAM" id="MobiDB-lite"/>
    </source>
</evidence>
<sequence>MRRRDRGRGHPEREERTDGAAGTNHPATTTTFGHTLTLTRHDLIPLSLHIAAAQQTLCGATLTLILVASTPVHKAGMARVTRR</sequence>
<dbReference type="HOGENOM" id="CLU_2538982_0_0_11"/>